<dbReference type="AlphaFoldDB" id="A0A3P5Z365"/>
<keyword evidence="1" id="KW-1133">Transmembrane helix</keyword>
<dbReference type="EMBL" id="LR031571">
    <property type="protein sequence ID" value="VDC74496.1"/>
    <property type="molecule type" value="Genomic_DNA"/>
</dbReference>
<proteinExistence type="predicted"/>
<evidence type="ECO:0000313" key="3">
    <source>
        <dbReference type="EMBL" id="VDC74496.1"/>
    </source>
</evidence>
<gene>
    <name evidence="3" type="ORF">BRAA01T00998Z</name>
    <name evidence="2" type="ORF">BRAPAZ1V2_A01P10500.2</name>
</gene>
<evidence type="ECO:0000256" key="1">
    <source>
        <dbReference type="SAM" id="Phobius"/>
    </source>
</evidence>
<feature type="transmembrane region" description="Helical" evidence="1">
    <location>
        <begin position="72"/>
        <end position="92"/>
    </location>
</feature>
<dbReference type="EMBL" id="LS974617">
    <property type="protein sequence ID" value="CAG7886974.1"/>
    <property type="molecule type" value="Genomic_DNA"/>
</dbReference>
<accession>A0A3P5Z365</accession>
<evidence type="ECO:0000313" key="2">
    <source>
        <dbReference type="EMBL" id="CAG7886974.1"/>
    </source>
</evidence>
<organism evidence="3">
    <name type="scientific">Brassica campestris</name>
    <name type="common">Field mustard</name>
    <dbReference type="NCBI Taxonomy" id="3711"/>
    <lineage>
        <taxon>Eukaryota</taxon>
        <taxon>Viridiplantae</taxon>
        <taxon>Streptophyta</taxon>
        <taxon>Embryophyta</taxon>
        <taxon>Tracheophyta</taxon>
        <taxon>Spermatophyta</taxon>
        <taxon>Magnoliopsida</taxon>
        <taxon>eudicotyledons</taxon>
        <taxon>Gunneridae</taxon>
        <taxon>Pentapetalae</taxon>
        <taxon>rosids</taxon>
        <taxon>malvids</taxon>
        <taxon>Brassicales</taxon>
        <taxon>Brassicaceae</taxon>
        <taxon>Brassiceae</taxon>
        <taxon>Brassica</taxon>
    </lineage>
</organism>
<keyword evidence="1" id="KW-0812">Transmembrane</keyword>
<dbReference type="Proteomes" id="UP000694005">
    <property type="component" value="Chromosome A01"/>
</dbReference>
<protein>
    <submittedName>
        <fullName evidence="2">Uncharacterized protein</fullName>
    </submittedName>
</protein>
<sequence>MAALDQKPQNDNKENVSPSMMIKPLDSCTPIDKDITQIRMRRKRPRRQPLKDITNLFVSSPPLSSSFMVRHLADSIIAVFLSIFGPLPVWFVSSNGCVSTCFRLFLTCLSFVKLDPYHMIKLQAEKKLTFIQFSKG</sequence>
<dbReference type="Gramene" id="A01p10500.2_BraZ1">
    <property type="protein sequence ID" value="A01p10500.2_BraZ1.CDS"/>
    <property type="gene ID" value="A01g10500.2_BraZ1"/>
</dbReference>
<reference evidence="3" key="1">
    <citation type="submission" date="2018-11" db="EMBL/GenBank/DDBJ databases">
        <authorList>
            <consortium name="Genoscope - CEA"/>
            <person name="William W."/>
        </authorList>
    </citation>
    <scope>NUCLEOTIDE SEQUENCE</scope>
</reference>
<name>A0A3P5Z365_BRACM</name>
<keyword evidence="1" id="KW-0472">Membrane</keyword>